<dbReference type="HOGENOM" id="CLU_057596_1_0_6"/>
<dbReference type="PANTHER" id="PTHR30327">
    <property type="entry name" value="UNCHARACTERIZED PROTEIN YQGE"/>
    <property type="match status" value="1"/>
</dbReference>
<dbReference type="PANTHER" id="PTHR30327:SF1">
    <property type="entry name" value="UPF0301 PROTEIN YQGE"/>
    <property type="match status" value="1"/>
</dbReference>
<organism evidence="3 4">
    <name type="scientific">Edwardsiella anguillarum ET080813</name>
    <dbReference type="NCBI Taxonomy" id="667120"/>
    <lineage>
        <taxon>Bacteria</taxon>
        <taxon>Pseudomonadati</taxon>
        <taxon>Pseudomonadota</taxon>
        <taxon>Gammaproteobacteria</taxon>
        <taxon>Enterobacterales</taxon>
        <taxon>Hafniaceae</taxon>
        <taxon>Edwardsiella</taxon>
    </lineage>
</organism>
<evidence type="ECO:0000256" key="2">
    <source>
        <dbReference type="HAMAP-Rule" id="MF_00758"/>
    </source>
</evidence>
<dbReference type="HAMAP" id="MF_00758">
    <property type="entry name" value="UPF0301"/>
    <property type="match status" value="1"/>
</dbReference>
<dbReference type="GeneID" id="33939637"/>
<dbReference type="AlphaFoldDB" id="A0A076LKR3"/>
<proteinExistence type="inferred from homology"/>
<reference evidence="3 4" key="1">
    <citation type="journal article" date="2012" name="PLoS ONE">
        <title>Edwardsiella comparative phylogenomics reveal the new intra/inter-species taxonomic relationships, virulence evolution and niche adaptation mechanisms.</title>
        <authorList>
            <person name="Yang M."/>
            <person name="Lv Y."/>
            <person name="Xiao J."/>
            <person name="Wu H."/>
            <person name="Zheng H."/>
            <person name="Liu Q."/>
            <person name="Zhang Y."/>
            <person name="Wang Q."/>
        </authorList>
    </citation>
    <scope>NUCLEOTIDE SEQUENCE [LARGE SCALE GENOMIC DNA]</scope>
    <source>
        <strain evidence="4">080813</strain>
    </source>
</reference>
<dbReference type="EMBL" id="CP006664">
    <property type="protein sequence ID" value="AIJ08476.1"/>
    <property type="molecule type" value="Genomic_DNA"/>
</dbReference>
<dbReference type="Gene3D" id="3.30.70.1300">
    <property type="entry name" value="VC0467-like domains"/>
    <property type="match status" value="1"/>
</dbReference>
<gene>
    <name evidence="3" type="primary">yqgE</name>
    <name evidence="3" type="ORF">ETEE_2031</name>
</gene>
<name>A0A076LKR3_9GAMM</name>
<evidence type="ECO:0000313" key="3">
    <source>
        <dbReference type="EMBL" id="AIJ08476.1"/>
    </source>
</evidence>
<dbReference type="RefSeq" id="WP_034165615.1">
    <property type="nucleotide sequence ID" value="NZ_CP006664.1"/>
</dbReference>
<comment type="similarity">
    <text evidence="1 2">Belongs to the UPF0301 (AlgH) family.</text>
</comment>
<sequence length="187" mass="20616">MKLAHHFLIAMPAMQDSRFKRTVIYVCEHNEDGAMGMIINKPLEQLTLSSLLEKLDITPSPRDVAIRLDKPVLAGGPLAEDRGFVLHSPTDTFGSSADIGPGCMLTTSRDVLETLGTDRQPQEILVTLGYCSWSKGQLEQELLDNAWLTVEADSQILFRTPLADRWICAAKKLGVDIRNMPCNAGHA</sequence>
<dbReference type="SUPFAM" id="SSF143456">
    <property type="entry name" value="VC0467-like"/>
    <property type="match status" value="1"/>
</dbReference>
<evidence type="ECO:0000313" key="4">
    <source>
        <dbReference type="Proteomes" id="UP000028681"/>
    </source>
</evidence>
<dbReference type="NCBIfam" id="NF001266">
    <property type="entry name" value="PRK00228.1-1"/>
    <property type="match status" value="1"/>
</dbReference>
<dbReference type="KEGG" id="ete:ETEE_2031"/>
<dbReference type="Gene3D" id="3.40.1740.10">
    <property type="entry name" value="VC0467-like"/>
    <property type="match status" value="1"/>
</dbReference>
<dbReference type="InterPro" id="IPR003774">
    <property type="entry name" value="AlgH-like"/>
</dbReference>
<dbReference type="Pfam" id="PF02622">
    <property type="entry name" value="DUF179"/>
    <property type="match status" value="1"/>
</dbReference>
<accession>A0A076LKR3</accession>
<evidence type="ECO:0000256" key="1">
    <source>
        <dbReference type="ARBA" id="ARBA00009600"/>
    </source>
</evidence>
<protein>
    <recommendedName>
        <fullName evidence="2">UPF0301 protein ETEE_2031</fullName>
    </recommendedName>
</protein>
<dbReference type="Proteomes" id="UP000028681">
    <property type="component" value="Chromosome"/>
</dbReference>
<dbReference type="GO" id="GO:0005829">
    <property type="term" value="C:cytosol"/>
    <property type="evidence" value="ECO:0007669"/>
    <property type="project" value="TreeGrafter"/>
</dbReference>